<dbReference type="InterPro" id="IPR016796">
    <property type="entry name" value="UCP021774"/>
</dbReference>
<dbReference type="Proteomes" id="UP001595921">
    <property type="component" value="Unassembled WGS sequence"/>
</dbReference>
<evidence type="ECO:0000259" key="1">
    <source>
        <dbReference type="Pfam" id="PF03625"/>
    </source>
</evidence>
<dbReference type="CDD" id="cd14797">
    <property type="entry name" value="DUF302"/>
    <property type="match status" value="1"/>
</dbReference>
<dbReference type="SUPFAM" id="SSF103247">
    <property type="entry name" value="TT1751-like"/>
    <property type="match status" value="1"/>
</dbReference>
<dbReference type="InterPro" id="IPR035923">
    <property type="entry name" value="TT1751-like_sf"/>
</dbReference>
<protein>
    <submittedName>
        <fullName evidence="2">DUF302 domain-containing protein</fullName>
    </submittedName>
</protein>
<dbReference type="PANTHER" id="PTHR38342">
    <property type="entry name" value="SLR5037 PROTEIN"/>
    <property type="match status" value="1"/>
</dbReference>
<dbReference type="Pfam" id="PF03625">
    <property type="entry name" value="DUF302"/>
    <property type="match status" value="1"/>
</dbReference>
<evidence type="ECO:0000313" key="3">
    <source>
        <dbReference type="Proteomes" id="UP001595921"/>
    </source>
</evidence>
<gene>
    <name evidence="2" type="ORF">ACFO0N_21430</name>
</gene>
<dbReference type="EMBL" id="JBHSDS010000017">
    <property type="protein sequence ID" value="MFC4360517.1"/>
    <property type="molecule type" value="Genomic_DNA"/>
</dbReference>
<sequence>MNYTTRKQVDGQFDEVVERTISALEDEGFGVLCDIDVQATFAKKLDEEFSQYRILGACNPQLAYQGLGAEIELGALLPCNVVVYEAEDGSVVVSAVDPAQLVGITDNPDLDSIAEDVSERFERVLESL</sequence>
<comment type="caution">
    <text evidence="2">The sequence shown here is derived from an EMBL/GenBank/DDBJ whole genome shotgun (WGS) entry which is preliminary data.</text>
</comment>
<evidence type="ECO:0000313" key="2">
    <source>
        <dbReference type="EMBL" id="MFC4360517.1"/>
    </source>
</evidence>
<proteinExistence type="predicted"/>
<accession>A0ABD5PI37</accession>
<dbReference type="AlphaFoldDB" id="A0ABD5PI37"/>
<reference evidence="2 3" key="1">
    <citation type="journal article" date="2019" name="Int. J. Syst. Evol. Microbiol.">
        <title>The Global Catalogue of Microorganisms (GCM) 10K type strain sequencing project: providing services to taxonomists for standard genome sequencing and annotation.</title>
        <authorList>
            <consortium name="The Broad Institute Genomics Platform"/>
            <consortium name="The Broad Institute Genome Sequencing Center for Infectious Disease"/>
            <person name="Wu L."/>
            <person name="Ma J."/>
        </authorList>
    </citation>
    <scope>NUCLEOTIDE SEQUENCE [LARGE SCALE GENOMIC DNA]</scope>
    <source>
        <strain evidence="2 3">CGMCC 1.12553</strain>
    </source>
</reference>
<organism evidence="2 3">
    <name type="scientific">Halobium salinum</name>
    <dbReference type="NCBI Taxonomy" id="1364940"/>
    <lineage>
        <taxon>Archaea</taxon>
        <taxon>Methanobacteriati</taxon>
        <taxon>Methanobacteriota</taxon>
        <taxon>Stenosarchaea group</taxon>
        <taxon>Halobacteria</taxon>
        <taxon>Halobacteriales</taxon>
        <taxon>Haloferacaceae</taxon>
        <taxon>Halobium</taxon>
    </lineage>
</organism>
<dbReference type="RefSeq" id="WP_267620768.1">
    <property type="nucleotide sequence ID" value="NZ_JAODIW010000005.1"/>
</dbReference>
<dbReference type="PIRSF" id="PIRSF021774">
    <property type="entry name" value="UCP021774"/>
    <property type="match status" value="1"/>
</dbReference>
<name>A0ABD5PI37_9EURY</name>
<dbReference type="PANTHER" id="PTHR38342:SF1">
    <property type="entry name" value="SLR5037 PROTEIN"/>
    <property type="match status" value="1"/>
</dbReference>
<keyword evidence="3" id="KW-1185">Reference proteome</keyword>
<dbReference type="InterPro" id="IPR005180">
    <property type="entry name" value="DUF302"/>
</dbReference>
<dbReference type="Gene3D" id="3.30.310.70">
    <property type="entry name" value="TT1751-like domain"/>
    <property type="match status" value="1"/>
</dbReference>
<feature type="domain" description="DUF302" evidence="1">
    <location>
        <begin position="35"/>
        <end position="98"/>
    </location>
</feature>